<dbReference type="EMBL" id="GL698605">
    <property type="protein sequence ID" value="EFY84788.1"/>
    <property type="molecule type" value="Genomic_DNA"/>
</dbReference>
<evidence type="ECO:0000256" key="1">
    <source>
        <dbReference type="ARBA" id="ARBA00004685"/>
    </source>
</evidence>
<dbReference type="Pfam" id="PF11807">
    <property type="entry name" value="UstYa"/>
    <property type="match status" value="1"/>
</dbReference>
<evidence type="ECO:0000256" key="2">
    <source>
        <dbReference type="ARBA" id="ARBA00035112"/>
    </source>
</evidence>
<protein>
    <recommendedName>
        <fullName evidence="6">Tat pathway signal sequence</fullName>
    </recommendedName>
</protein>
<dbReference type="STRING" id="655827.E9EH03"/>
<dbReference type="Proteomes" id="UP000002499">
    <property type="component" value="Unassembled WGS sequence"/>
</dbReference>
<dbReference type="OMA" id="DWAKEHH"/>
<dbReference type="HOGENOM" id="CLU_042941_2_0_1"/>
<organism evidence="5">
    <name type="scientific">Metarhizium acridum (strain CQMa 102)</name>
    <dbReference type="NCBI Taxonomy" id="655827"/>
    <lineage>
        <taxon>Eukaryota</taxon>
        <taxon>Fungi</taxon>
        <taxon>Dikarya</taxon>
        <taxon>Ascomycota</taxon>
        <taxon>Pezizomycotina</taxon>
        <taxon>Sordariomycetes</taxon>
        <taxon>Hypocreomycetidae</taxon>
        <taxon>Hypocreales</taxon>
        <taxon>Clavicipitaceae</taxon>
        <taxon>Metarhizium</taxon>
    </lineage>
</organism>
<dbReference type="InParanoid" id="E9EH03"/>
<keyword evidence="3" id="KW-0472">Membrane</keyword>
<accession>E9EH03</accession>
<dbReference type="eggNOG" id="ENOG502SJ2Y">
    <property type="taxonomic scope" value="Eukaryota"/>
</dbReference>
<dbReference type="AlphaFoldDB" id="E9EH03"/>
<keyword evidence="5" id="KW-1185">Reference proteome</keyword>
<comment type="pathway">
    <text evidence="1">Mycotoxin biosynthesis.</text>
</comment>
<evidence type="ECO:0000313" key="4">
    <source>
        <dbReference type="EMBL" id="EFY84788.1"/>
    </source>
</evidence>
<dbReference type="OrthoDB" id="4936991at2759"/>
<dbReference type="GO" id="GO:0043386">
    <property type="term" value="P:mycotoxin biosynthetic process"/>
    <property type="evidence" value="ECO:0007669"/>
    <property type="project" value="InterPro"/>
</dbReference>
<gene>
    <name evidence="4" type="ORF">MAC_09151</name>
</gene>
<reference evidence="4 5" key="1">
    <citation type="journal article" date="2011" name="PLoS Genet.">
        <title>Genome sequencing and comparative transcriptomics of the model entomopathogenic fungi Metarhizium anisopliae and M. acridum.</title>
        <authorList>
            <person name="Gao Q."/>
            <person name="Jin K."/>
            <person name="Ying S.H."/>
            <person name="Zhang Y."/>
            <person name="Xiao G."/>
            <person name="Shang Y."/>
            <person name="Duan Z."/>
            <person name="Hu X."/>
            <person name="Xie X.Q."/>
            <person name="Zhou G."/>
            <person name="Peng G."/>
            <person name="Luo Z."/>
            <person name="Huang W."/>
            <person name="Wang B."/>
            <person name="Fang W."/>
            <person name="Wang S."/>
            <person name="Zhong Y."/>
            <person name="Ma L.J."/>
            <person name="St Leger R.J."/>
            <person name="Zhao G.P."/>
            <person name="Pei Y."/>
            <person name="Feng M.G."/>
            <person name="Xia Y."/>
            <person name="Wang C."/>
        </authorList>
    </citation>
    <scope>NUCLEOTIDE SEQUENCE [LARGE SCALE GENOMIC DNA]</scope>
    <source>
        <strain evidence="4 5">CQMa 102</strain>
    </source>
</reference>
<evidence type="ECO:0000313" key="5">
    <source>
        <dbReference type="Proteomes" id="UP000002499"/>
    </source>
</evidence>
<evidence type="ECO:0000256" key="3">
    <source>
        <dbReference type="SAM" id="Phobius"/>
    </source>
</evidence>
<name>E9EH03_METAQ</name>
<evidence type="ECO:0008006" key="6">
    <source>
        <dbReference type="Google" id="ProtNLM"/>
    </source>
</evidence>
<dbReference type="PANTHER" id="PTHR33365">
    <property type="entry name" value="YALI0B05434P"/>
    <property type="match status" value="1"/>
</dbReference>
<sequence length="261" mass="29862">MLLSRRGSICSERHDEDGLLGKNAQFISERVTSSRWLFILILGSLALNVVLFCIVFLHDSSERLYRMPQLLYSPAQDAIRYEVKKFHRGFGEQKTIYQGDPSPEVDKIWKSLYNEIGISRLSREQAELLPNRTYPFMGDDGYYIAELAVFHQLHCVVSLFKDYYQTVLSPEEFDDVQGSYGRDHISHCLDAVREAIMCASDVSVITWQWNDQAKKALGHGDVLHTCRSFEKIQEWAAENQAVVDFNAEIFVKGDPVVDGVD</sequence>
<dbReference type="InterPro" id="IPR021765">
    <property type="entry name" value="UstYa-like"/>
</dbReference>
<dbReference type="PANTHER" id="PTHR33365:SF4">
    <property type="entry name" value="CYCLOCHLOROTINE BIOSYNTHESIS PROTEIN O"/>
    <property type="match status" value="1"/>
</dbReference>
<proteinExistence type="inferred from homology"/>
<keyword evidence="3" id="KW-0812">Transmembrane</keyword>
<feature type="transmembrane region" description="Helical" evidence="3">
    <location>
        <begin position="36"/>
        <end position="57"/>
    </location>
</feature>
<keyword evidence="3" id="KW-1133">Transmembrane helix</keyword>
<comment type="similarity">
    <text evidence="2">Belongs to the ustYa family.</text>
</comment>